<dbReference type="InterPro" id="IPR036390">
    <property type="entry name" value="WH_DNA-bd_sf"/>
</dbReference>
<evidence type="ECO:0000313" key="3">
    <source>
        <dbReference type="Proteomes" id="UP000468638"/>
    </source>
</evidence>
<proteinExistence type="predicted"/>
<dbReference type="InterPro" id="IPR036388">
    <property type="entry name" value="WH-like_DNA-bd_sf"/>
</dbReference>
<dbReference type="Pfam" id="PF01726">
    <property type="entry name" value="LexA_DNA_bind"/>
    <property type="match status" value="1"/>
</dbReference>
<evidence type="ECO:0000259" key="1">
    <source>
        <dbReference type="Pfam" id="PF01726"/>
    </source>
</evidence>
<dbReference type="EMBL" id="WMEQ01000017">
    <property type="protein sequence ID" value="MYL35421.1"/>
    <property type="molecule type" value="Genomic_DNA"/>
</dbReference>
<dbReference type="GO" id="GO:0004252">
    <property type="term" value="F:serine-type endopeptidase activity"/>
    <property type="evidence" value="ECO:0007669"/>
    <property type="project" value="InterPro"/>
</dbReference>
<dbReference type="OrthoDB" id="1956263at2"/>
<organism evidence="2 3">
    <name type="scientific">Pontibacillus yanchengensis</name>
    <dbReference type="NCBI Taxonomy" id="462910"/>
    <lineage>
        <taxon>Bacteria</taxon>
        <taxon>Bacillati</taxon>
        <taxon>Bacillota</taxon>
        <taxon>Bacilli</taxon>
        <taxon>Bacillales</taxon>
        <taxon>Bacillaceae</taxon>
        <taxon>Pontibacillus</taxon>
    </lineage>
</organism>
<name>A0A6I5A509_9BACI</name>
<dbReference type="Proteomes" id="UP000468638">
    <property type="component" value="Unassembled WGS sequence"/>
</dbReference>
<sequence length="113" mass="12917">MKTREKVYEFIVEYFYQHGYSPTVREIGYATGLKSPSTVHGHIDRLVRDGKLNKKDTSPRTLVTSGHVTHRIDTSHIKNRVGSHVLVEIIEVDNNGNIEQVKLGDRIFKLTND</sequence>
<dbReference type="InterPro" id="IPR006199">
    <property type="entry name" value="LexA_DNA-bd_dom"/>
</dbReference>
<comment type="caution">
    <text evidence="2">The sequence shown here is derived from an EMBL/GenBank/DDBJ whole genome shotgun (WGS) entry which is preliminary data.</text>
</comment>
<evidence type="ECO:0000313" key="2">
    <source>
        <dbReference type="EMBL" id="MYL35421.1"/>
    </source>
</evidence>
<feature type="domain" description="LexA repressor DNA-binding" evidence="1">
    <location>
        <begin position="5"/>
        <end position="61"/>
    </location>
</feature>
<accession>A0A6I5A509</accession>
<reference evidence="2 3" key="1">
    <citation type="submission" date="2019-11" db="EMBL/GenBank/DDBJ databases">
        <title>Genome sequences of 17 halophilic strains isolated from different environments.</title>
        <authorList>
            <person name="Furrow R.E."/>
        </authorList>
    </citation>
    <scope>NUCLEOTIDE SEQUENCE [LARGE SCALE GENOMIC DNA]</scope>
    <source>
        <strain evidence="2 3">22514_16_FS</strain>
    </source>
</reference>
<gene>
    <name evidence="2" type="ORF">GLW05_17720</name>
</gene>
<dbReference type="AlphaFoldDB" id="A0A6I5A509"/>
<dbReference type="GO" id="GO:0006508">
    <property type="term" value="P:proteolysis"/>
    <property type="evidence" value="ECO:0007669"/>
    <property type="project" value="InterPro"/>
</dbReference>
<protein>
    <recommendedName>
        <fullName evidence="1">LexA repressor DNA-binding domain-containing protein</fullName>
    </recommendedName>
</protein>
<dbReference type="RefSeq" id="WP_160850596.1">
    <property type="nucleotide sequence ID" value="NZ_WMEQ01000017.1"/>
</dbReference>
<dbReference type="SUPFAM" id="SSF46785">
    <property type="entry name" value="Winged helix' DNA-binding domain"/>
    <property type="match status" value="1"/>
</dbReference>
<dbReference type="Gene3D" id="1.10.10.10">
    <property type="entry name" value="Winged helix-like DNA-binding domain superfamily/Winged helix DNA-binding domain"/>
    <property type="match status" value="1"/>
</dbReference>